<evidence type="ECO:0000313" key="1">
    <source>
        <dbReference type="EMBL" id="SAK47032.1"/>
    </source>
</evidence>
<dbReference type="Proteomes" id="UP000054903">
    <property type="component" value="Unassembled WGS sequence"/>
</dbReference>
<gene>
    <name evidence="1" type="ORF">AWB77_00888</name>
</gene>
<dbReference type="Gene3D" id="3.40.50.261">
    <property type="entry name" value="Succinyl-CoA synthetase domains"/>
    <property type="match status" value="1"/>
</dbReference>
<protein>
    <submittedName>
        <fullName evidence="1">Uncharacterized protein</fullName>
    </submittedName>
</protein>
<sequence length="93" mass="10055">MANALREHFSEHGSTPLHLVLGRGGPNLVRGMSALRDTCDSLGLPYRLFGFDSDISEVIQYARRADTWMQSGGRAQVAARIGARDAQSHTASA</sequence>
<accession>A0A157ZNE3</accession>
<reference evidence="1" key="1">
    <citation type="submission" date="2016-01" db="EMBL/GenBank/DDBJ databases">
        <authorList>
            <person name="Peeters C."/>
        </authorList>
    </citation>
    <scope>NUCLEOTIDE SEQUENCE</scope>
    <source>
        <strain evidence="1">LMG 29320</strain>
    </source>
</reference>
<proteinExistence type="predicted"/>
<evidence type="ECO:0000313" key="2">
    <source>
        <dbReference type="Proteomes" id="UP000054903"/>
    </source>
</evidence>
<name>A0A157ZNE3_9BURK</name>
<organism evidence="1 2">
    <name type="scientific">Caballeronia fortuita</name>
    <dbReference type="NCBI Taxonomy" id="1777138"/>
    <lineage>
        <taxon>Bacteria</taxon>
        <taxon>Pseudomonadati</taxon>
        <taxon>Pseudomonadota</taxon>
        <taxon>Betaproteobacteria</taxon>
        <taxon>Burkholderiales</taxon>
        <taxon>Burkholderiaceae</taxon>
        <taxon>Caballeronia</taxon>
    </lineage>
</organism>
<dbReference type="EMBL" id="FCNX02000002">
    <property type="protein sequence ID" value="SAK47032.1"/>
    <property type="molecule type" value="Genomic_DNA"/>
</dbReference>
<dbReference type="AlphaFoldDB" id="A0A157ZNE3"/>
<dbReference type="InterPro" id="IPR016102">
    <property type="entry name" value="Succinyl-CoA_synth-like"/>
</dbReference>
<keyword evidence="2" id="KW-1185">Reference proteome</keyword>
<dbReference type="STRING" id="1777138.AWB77_00888"/>
<comment type="caution">
    <text evidence="1">The sequence shown here is derived from an EMBL/GenBank/DDBJ whole genome shotgun (WGS) entry which is preliminary data.</text>
</comment>